<accession>A0A2J7Z1L9</accession>
<dbReference type="InterPro" id="IPR006764">
    <property type="entry name" value="SAM_dep_MeTrfase_SAV2177_type"/>
</dbReference>
<dbReference type="InterPro" id="IPR029063">
    <property type="entry name" value="SAM-dependent_MTases_sf"/>
</dbReference>
<evidence type="ECO:0000313" key="2">
    <source>
        <dbReference type="Proteomes" id="UP000236520"/>
    </source>
</evidence>
<organism evidence="1 2">
    <name type="scientific">Streptomyces malaysiensis</name>
    <dbReference type="NCBI Taxonomy" id="92644"/>
    <lineage>
        <taxon>Bacteria</taxon>
        <taxon>Bacillati</taxon>
        <taxon>Actinomycetota</taxon>
        <taxon>Actinomycetes</taxon>
        <taxon>Kitasatosporales</taxon>
        <taxon>Streptomycetaceae</taxon>
        <taxon>Streptomyces</taxon>
        <taxon>Streptomyces violaceusniger group</taxon>
    </lineage>
</organism>
<dbReference type="SUPFAM" id="SSF53335">
    <property type="entry name" value="S-adenosyl-L-methionine-dependent methyltransferases"/>
    <property type="match status" value="1"/>
</dbReference>
<dbReference type="RefSeq" id="WP_069871037.1">
    <property type="nucleotide sequence ID" value="NZ_BAAAHF010000022.1"/>
</dbReference>
<evidence type="ECO:0008006" key="3">
    <source>
        <dbReference type="Google" id="ProtNLM"/>
    </source>
</evidence>
<reference evidence="1 2" key="1">
    <citation type="submission" date="2015-09" db="EMBL/GenBank/DDBJ databases">
        <title>Genome sequence, genome mining and natural product profiling of a biocontrol bacterium Streptomyces malaysiensis F913.</title>
        <authorList>
            <person name="Xu Y."/>
            <person name="Wei J."/>
            <person name="Xie J."/>
            <person name="Li T."/>
            <person name="Zhou Z."/>
        </authorList>
    </citation>
    <scope>NUCLEOTIDE SEQUENCE [LARGE SCALE GENOMIC DNA]</scope>
    <source>
        <strain evidence="1 2">F913</strain>
    </source>
</reference>
<sequence>MGETRDGISQQWDPQSSGIAARLQTHRAHGARVYDYILGGKDNYIVDREVGDASLQIWPALRVHMQEGRAFMHRSARYLATEKGIRQFLDIGTGLPTSPNLHETVQAVAPTSRIVYVDNDPIVLAHARALMQGSSEGKISYLDADMRDPERIINSPELAATLDLTQPVALTIISVVHFILDADEAYRVVRQLIDILPSGSWVALTVATDEFAPEVLTGVAKQYADHGEPLVWRTKAEAERFFDGLELEEPGVVQMHKWRRDPAEIANIADQDIAMYGGVAYKP</sequence>
<dbReference type="Pfam" id="PF04672">
    <property type="entry name" value="Methyltransf_19"/>
    <property type="match status" value="1"/>
</dbReference>
<comment type="caution">
    <text evidence="1">The sequence shown here is derived from an EMBL/GenBank/DDBJ whole genome shotgun (WGS) entry which is preliminary data.</text>
</comment>
<dbReference type="PIRSF" id="PIRSF017393">
    <property type="entry name" value="MTase_SAV2177"/>
    <property type="match status" value="1"/>
</dbReference>
<dbReference type="Gene3D" id="3.40.50.150">
    <property type="entry name" value="Vaccinia Virus protein VP39"/>
    <property type="match status" value="1"/>
</dbReference>
<gene>
    <name evidence="1" type="ORF">SMF913_10191</name>
</gene>
<dbReference type="AlphaFoldDB" id="A0A2J7Z1L9"/>
<evidence type="ECO:0000313" key="1">
    <source>
        <dbReference type="EMBL" id="PNG94166.1"/>
    </source>
</evidence>
<keyword evidence="2" id="KW-1185">Reference proteome</keyword>
<proteinExistence type="predicted"/>
<protein>
    <recommendedName>
        <fullName evidence="3">SAM-dependent methyltransferase</fullName>
    </recommendedName>
</protein>
<dbReference type="Proteomes" id="UP000236520">
    <property type="component" value="Unassembled WGS sequence"/>
</dbReference>
<name>A0A2J7Z1L9_STRMQ</name>
<dbReference type="EMBL" id="LJIW01000001">
    <property type="protein sequence ID" value="PNG94166.1"/>
    <property type="molecule type" value="Genomic_DNA"/>
</dbReference>